<feature type="compositionally biased region" description="Basic and acidic residues" evidence="1">
    <location>
        <begin position="52"/>
        <end position="68"/>
    </location>
</feature>
<dbReference type="SUPFAM" id="SSF140383">
    <property type="entry name" value="BSD domain-like"/>
    <property type="match status" value="1"/>
</dbReference>
<feature type="domain" description="BSD" evidence="2">
    <location>
        <begin position="151"/>
        <end position="203"/>
    </location>
</feature>
<keyword evidence="4" id="KW-1185">Reference proteome</keyword>
<dbReference type="PROSITE" id="PS50858">
    <property type="entry name" value="BSD"/>
    <property type="match status" value="1"/>
</dbReference>
<protein>
    <recommendedName>
        <fullName evidence="2">BSD domain-containing protein</fullName>
    </recommendedName>
</protein>
<dbReference type="InParanoid" id="A0A1Z5KQ74"/>
<evidence type="ECO:0000313" key="4">
    <source>
        <dbReference type="Proteomes" id="UP000198406"/>
    </source>
</evidence>
<feature type="region of interest" description="Disordered" evidence="1">
    <location>
        <begin position="103"/>
        <end position="142"/>
    </location>
</feature>
<comment type="caution">
    <text evidence="3">The sequence shown here is derived from an EMBL/GenBank/DDBJ whole genome shotgun (WGS) entry which is preliminary data.</text>
</comment>
<reference evidence="3 4" key="1">
    <citation type="journal article" date="2015" name="Plant Cell">
        <title>Oil accumulation by the oleaginous diatom Fistulifera solaris as revealed by the genome and transcriptome.</title>
        <authorList>
            <person name="Tanaka T."/>
            <person name="Maeda Y."/>
            <person name="Veluchamy A."/>
            <person name="Tanaka M."/>
            <person name="Abida H."/>
            <person name="Marechal E."/>
            <person name="Bowler C."/>
            <person name="Muto M."/>
            <person name="Sunaga Y."/>
            <person name="Tanaka M."/>
            <person name="Yoshino T."/>
            <person name="Taniguchi T."/>
            <person name="Fukuda Y."/>
            <person name="Nemoto M."/>
            <person name="Matsumoto M."/>
            <person name="Wong P.S."/>
            <person name="Aburatani S."/>
            <person name="Fujibuchi W."/>
        </authorList>
    </citation>
    <scope>NUCLEOTIDE SEQUENCE [LARGE SCALE GENOMIC DNA]</scope>
    <source>
        <strain evidence="3 4">JPCC DA0580</strain>
    </source>
</reference>
<dbReference type="InterPro" id="IPR035925">
    <property type="entry name" value="BSD_dom_sf"/>
</dbReference>
<name>A0A1Z5KQ74_FISSO</name>
<dbReference type="Proteomes" id="UP000198406">
    <property type="component" value="Unassembled WGS sequence"/>
</dbReference>
<feature type="compositionally biased region" description="Basic and acidic residues" evidence="1">
    <location>
        <begin position="123"/>
        <end position="142"/>
    </location>
</feature>
<accession>A0A1Z5KQ74</accession>
<feature type="region of interest" description="Disordered" evidence="1">
    <location>
        <begin position="50"/>
        <end position="78"/>
    </location>
</feature>
<dbReference type="EMBL" id="BDSP01000273">
    <property type="protein sequence ID" value="GAX28464.1"/>
    <property type="molecule type" value="Genomic_DNA"/>
</dbReference>
<evidence type="ECO:0000256" key="1">
    <source>
        <dbReference type="SAM" id="MobiDB-lite"/>
    </source>
</evidence>
<dbReference type="InterPro" id="IPR005607">
    <property type="entry name" value="BSD_dom"/>
</dbReference>
<sequence>MDSWFNIDSLKSLTEKVNAESIKEFTEKVQSALPKIDDSLIEKLTLTSPELAEERRKIDNEERAKEASRNSLAGLLPWETRDPDRDILVDECRDAILKLSRDRSTFSGPYPMPKSKTSAQDNEQDKESHDNNDPSQESKEKLEKLEPLPKRLQDFSLDAHVGLIERLLKEDPNLVKMQMSLSAGGERERTFWRNYFFHCAYTRYEAGLSIDEIWSDDPPVFASPIPTDLPGENDEETITFQETVNVKDMNEPKGDQLKPASNDAESSLSDVDVPLDRNDFEMVGETELDHTPSNDGDDDDLADYELDELEAEIARELED</sequence>
<organism evidence="3 4">
    <name type="scientific">Fistulifera solaris</name>
    <name type="common">Oleaginous diatom</name>
    <dbReference type="NCBI Taxonomy" id="1519565"/>
    <lineage>
        <taxon>Eukaryota</taxon>
        <taxon>Sar</taxon>
        <taxon>Stramenopiles</taxon>
        <taxon>Ochrophyta</taxon>
        <taxon>Bacillariophyta</taxon>
        <taxon>Bacillariophyceae</taxon>
        <taxon>Bacillariophycidae</taxon>
        <taxon>Naviculales</taxon>
        <taxon>Naviculaceae</taxon>
        <taxon>Fistulifera</taxon>
    </lineage>
</organism>
<gene>
    <name evidence="3" type="ORF">FisN_4Hh345</name>
</gene>
<dbReference type="AlphaFoldDB" id="A0A1Z5KQ74"/>
<proteinExistence type="predicted"/>
<evidence type="ECO:0000313" key="3">
    <source>
        <dbReference type="EMBL" id="GAX28464.1"/>
    </source>
</evidence>
<dbReference type="OrthoDB" id="47016at2759"/>
<feature type="region of interest" description="Disordered" evidence="1">
    <location>
        <begin position="248"/>
        <end position="301"/>
    </location>
</feature>
<evidence type="ECO:0000259" key="2">
    <source>
        <dbReference type="PROSITE" id="PS50858"/>
    </source>
</evidence>
<dbReference type="Gene3D" id="1.10.3970.10">
    <property type="entry name" value="BSD domain"/>
    <property type="match status" value="1"/>
</dbReference>